<name>A0A1F7GYX4_9BACT</name>
<proteinExistence type="predicted"/>
<dbReference type="EMBL" id="MFZM01000009">
    <property type="protein sequence ID" value="OGK24317.1"/>
    <property type="molecule type" value="Genomic_DNA"/>
</dbReference>
<feature type="signal peptide" evidence="2">
    <location>
        <begin position="1"/>
        <end position="21"/>
    </location>
</feature>
<keyword evidence="1" id="KW-1133">Transmembrane helix</keyword>
<protein>
    <recommendedName>
        <fullName evidence="3">DUF8173 domain-containing protein</fullName>
    </recommendedName>
</protein>
<evidence type="ECO:0000313" key="4">
    <source>
        <dbReference type="EMBL" id="OGK24317.1"/>
    </source>
</evidence>
<keyword evidence="1" id="KW-0472">Membrane</keyword>
<sequence length="364" mass="39590">MRKIAIISFFSIFVLASVSFAQERNAPDFEETDITIFNQDEVVEGDFFAHGEIVEILGTINGDLYAVGEKVLINGKINGDVLAAGGQVIMSGEVTHDVRVAGGQVIINGTVGRNLSIAGGDIHIDAPAQIIGNFVGWGGNVIVVGPIQGNVRLGAGNATIQSIINGNVDVTSSQFELGPKAIIQGKLHKNTIPLSKKNVSDTTKNFFIFLKILNFISTLIIGLIFVHIFPYLNKRAVQLIQKRPLKSLITGMSILLLMPIIILALMITIVGIPIGFMILALYGIFLYSARLPFMYFVGSFVLQKMNKKVNDGWSFVLGLLIITVLTFIPVISFLTTLFIVLFGLGSLSRALKDSYIEVHKKKIV</sequence>
<keyword evidence="1" id="KW-0812">Transmembrane</keyword>
<feature type="chain" id="PRO_5009529225" description="DUF8173 domain-containing protein" evidence="2">
    <location>
        <begin position="22"/>
        <end position="364"/>
    </location>
</feature>
<feature type="transmembrane region" description="Helical" evidence="1">
    <location>
        <begin position="284"/>
        <end position="302"/>
    </location>
</feature>
<dbReference type="AlphaFoldDB" id="A0A1F7GYX4"/>
<dbReference type="InterPro" id="IPR058486">
    <property type="entry name" value="DUF8173"/>
</dbReference>
<dbReference type="Pfam" id="PF26514">
    <property type="entry name" value="DUF8173"/>
    <property type="match status" value="1"/>
</dbReference>
<gene>
    <name evidence="4" type="ORF">A3C24_02135</name>
</gene>
<evidence type="ECO:0000259" key="3">
    <source>
        <dbReference type="Pfam" id="PF26514"/>
    </source>
</evidence>
<accession>A0A1F7GYX4</accession>
<evidence type="ECO:0000256" key="2">
    <source>
        <dbReference type="SAM" id="SignalP"/>
    </source>
</evidence>
<feature type="transmembrane region" description="Helical" evidence="1">
    <location>
        <begin position="314"/>
        <end position="344"/>
    </location>
</feature>
<keyword evidence="2" id="KW-0732">Signal</keyword>
<reference evidence="4 5" key="1">
    <citation type="journal article" date="2016" name="Nat. Commun.">
        <title>Thousands of microbial genomes shed light on interconnected biogeochemical processes in an aquifer system.</title>
        <authorList>
            <person name="Anantharaman K."/>
            <person name="Brown C.T."/>
            <person name="Hug L.A."/>
            <person name="Sharon I."/>
            <person name="Castelle C.J."/>
            <person name="Probst A.J."/>
            <person name="Thomas B.C."/>
            <person name="Singh A."/>
            <person name="Wilkins M.J."/>
            <person name="Karaoz U."/>
            <person name="Brodie E.L."/>
            <person name="Williams K.H."/>
            <person name="Hubbard S.S."/>
            <person name="Banfield J.F."/>
        </authorList>
    </citation>
    <scope>NUCLEOTIDE SEQUENCE [LARGE SCALE GENOMIC DNA]</scope>
</reference>
<feature type="transmembrane region" description="Helical" evidence="1">
    <location>
        <begin position="253"/>
        <end position="278"/>
    </location>
</feature>
<evidence type="ECO:0000256" key="1">
    <source>
        <dbReference type="SAM" id="Phobius"/>
    </source>
</evidence>
<comment type="caution">
    <text evidence="4">The sequence shown here is derived from an EMBL/GenBank/DDBJ whole genome shotgun (WGS) entry which is preliminary data.</text>
</comment>
<dbReference type="Proteomes" id="UP000177159">
    <property type="component" value="Unassembled WGS sequence"/>
</dbReference>
<organism evidence="4 5">
    <name type="scientific">Candidatus Roizmanbacteria bacterium RIFCSPHIGHO2_02_FULL_37_24</name>
    <dbReference type="NCBI Taxonomy" id="1802037"/>
    <lineage>
        <taxon>Bacteria</taxon>
        <taxon>Candidatus Roizmaniibacteriota</taxon>
    </lineage>
</organism>
<feature type="transmembrane region" description="Helical" evidence="1">
    <location>
        <begin position="206"/>
        <end position="232"/>
    </location>
</feature>
<evidence type="ECO:0000313" key="5">
    <source>
        <dbReference type="Proteomes" id="UP000177159"/>
    </source>
</evidence>
<feature type="domain" description="DUF8173" evidence="3">
    <location>
        <begin position="207"/>
        <end position="349"/>
    </location>
</feature>